<dbReference type="SMART" id="SM00347">
    <property type="entry name" value="HTH_MARR"/>
    <property type="match status" value="1"/>
</dbReference>
<dbReference type="Gene3D" id="1.10.10.10">
    <property type="entry name" value="Winged helix-like DNA-binding domain superfamily/Winged helix DNA-binding domain"/>
    <property type="match status" value="1"/>
</dbReference>
<dbReference type="SUPFAM" id="SSF46785">
    <property type="entry name" value="Winged helix' DNA-binding domain"/>
    <property type="match status" value="1"/>
</dbReference>
<accession>A0A060NVU7</accession>
<proteinExistence type="predicted"/>
<name>A0A060NVU7_9BURK</name>
<organism evidence="2 3">
    <name type="scientific">Serpentinimonas maccroryi</name>
    <dbReference type="NCBI Taxonomy" id="1458426"/>
    <lineage>
        <taxon>Bacteria</taxon>
        <taxon>Pseudomonadati</taxon>
        <taxon>Pseudomonadota</taxon>
        <taxon>Betaproteobacteria</taxon>
        <taxon>Burkholderiales</taxon>
        <taxon>Comamonadaceae</taxon>
        <taxon>Serpentinimonas</taxon>
    </lineage>
</organism>
<dbReference type="KEGG" id="cbab:SMCB_0806"/>
<dbReference type="PANTHER" id="PTHR33164">
    <property type="entry name" value="TRANSCRIPTIONAL REGULATOR, MARR FAMILY"/>
    <property type="match status" value="1"/>
</dbReference>
<dbReference type="InterPro" id="IPR039422">
    <property type="entry name" value="MarR/SlyA-like"/>
</dbReference>
<dbReference type="OrthoDB" id="117723at2"/>
<dbReference type="AlphaFoldDB" id="A0A060NVU7"/>
<feature type="domain" description="HTH marR-type" evidence="1">
    <location>
        <begin position="29"/>
        <end position="161"/>
    </location>
</feature>
<keyword evidence="3" id="KW-1185">Reference proteome</keyword>
<evidence type="ECO:0000259" key="1">
    <source>
        <dbReference type="PROSITE" id="PS50995"/>
    </source>
</evidence>
<dbReference type="STRING" id="1458426.SMCB_0806"/>
<sequence length="163" mass="18059">MSTVLEASTEATCLSPVEIPTAIDNAFLESLIGYNARRAALAVIGVFMERMAPYGLRVVDFSVLTLITHNPGITSRQLSSMLAILPPNLVGMIRQMQARGLIEKRPHPNDRRAQGLYATAAGEQLQAQTQQVVSTLESEAVTQLTPEERHTLIRLLRKVYEFR</sequence>
<dbReference type="PRINTS" id="PR00598">
    <property type="entry name" value="HTHMARR"/>
</dbReference>
<dbReference type="Pfam" id="PF01047">
    <property type="entry name" value="MarR"/>
    <property type="match status" value="1"/>
</dbReference>
<dbReference type="Proteomes" id="UP000066014">
    <property type="component" value="Chromosome"/>
</dbReference>
<dbReference type="GO" id="GO:0003700">
    <property type="term" value="F:DNA-binding transcription factor activity"/>
    <property type="evidence" value="ECO:0007669"/>
    <property type="project" value="InterPro"/>
</dbReference>
<protein>
    <submittedName>
        <fullName evidence="2">Transcriptional regulators</fullName>
    </submittedName>
</protein>
<dbReference type="EMBL" id="AP014569">
    <property type="protein sequence ID" value="BAO83034.1"/>
    <property type="molecule type" value="Genomic_DNA"/>
</dbReference>
<dbReference type="PANTHER" id="PTHR33164:SF89">
    <property type="entry name" value="MARR FAMILY REGULATORY PROTEIN"/>
    <property type="match status" value="1"/>
</dbReference>
<reference evidence="2 3" key="1">
    <citation type="journal article" date="2014" name="Nat. Commun.">
        <title>Physiological and genomic features of highly alkaliphilic hydrogen-utilizing Betaproteobacteria from a continental serpentinizing site.</title>
        <authorList>
            <person name="Suzuki S."/>
            <person name="Kuenen J.G."/>
            <person name="Schipper K."/>
            <person name="van der Velde S."/>
            <person name="Ishii S."/>
            <person name="Wu A."/>
            <person name="Sorokin D.Y."/>
            <person name="Tenney A."/>
            <person name="Meng X.Y."/>
            <person name="Morrill P.L."/>
            <person name="Kamagata Y."/>
            <person name="Muyzer G."/>
            <person name="Nealson K.H."/>
        </authorList>
    </citation>
    <scope>NUCLEOTIDE SEQUENCE [LARGE SCALE GENOMIC DNA]</scope>
    <source>
        <strain evidence="2 3">B1</strain>
    </source>
</reference>
<gene>
    <name evidence="2" type="ORF">SMCB_0806</name>
</gene>
<dbReference type="GO" id="GO:0006950">
    <property type="term" value="P:response to stress"/>
    <property type="evidence" value="ECO:0007669"/>
    <property type="project" value="TreeGrafter"/>
</dbReference>
<evidence type="ECO:0000313" key="2">
    <source>
        <dbReference type="EMBL" id="BAO83034.1"/>
    </source>
</evidence>
<dbReference type="InterPro" id="IPR036390">
    <property type="entry name" value="WH_DNA-bd_sf"/>
</dbReference>
<dbReference type="InterPro" id="IPR000835">
    <property type="entry name" value="HTH_MarR-typ"/>
</dbReference>
<dbReference type="PROSITE" id="PS50995">
    <property type="entry name" value="HTH_MARR_2"/>
    <property type="match status" value="1"/>
</dbReference>
<evidence type="ECO:0000313" key="3">
    <source>
        <dbReference type="Proteomes" id="UP000066014"/>
    </source>
</evidence>
<dbReference type="InterPro" id="IPR036388">
    <property type="entry name" value="WH-like_DNA-bd_sf"/>
</dbReference>
<dbReference type="HOGENOM" id="CLU_083287_4_1_4"/>